<reference evidence="7 8" key="1">
    <citation type="submission" date="2020-08" db="EMBL/GenBank/DDBJ databases">
        <title>Complete Genome Sequence of Effusibacillus dendaii Strain skT53, Isolated from Farmland soil.</title>
        <authorList>
            <person name="Konishi T."/>
            <person name="Kawasaki H."/>
        </authorList>
    </citation>
    <scope>NUCLEOTIDE SEQUENCE [LARGE SCALE GENOMIC DNA]</scope>
    <source>
        <strain evidence="8">skT53</strain>
    </source>
</reference>
<dbReference type="SUPFAM" id="SSF48179">
    <property type="entry name" value="6-phosphogluconate dehydrogenase C-terminal domain-like"/>
    <property type="match status" value="1"/>
</dbReference>
<accession>A0A7I8D5T4</accession>
<dbReference type="AlphaFoldDB" id="A0A7I8D5T4"/>
<name>A0A7I8D5T4_9BACL</name>
<comment type="similarity">
    <text evidence="1">Belongs to the HIBADH-related family.</text>
</comment>
<dbReference type="GO" id="GO:0051287">
    <property type="term" value="F:NAD binding"/>
    <property type="evidence" value="ECO:0007669"/>
    <property type="project" value="InterPro"/>
</dbReference>
<dbReference type="GO" id="GO:0016491">
    <property type="term" value="F:oxidoreductase activity"/>
    <property type="evidence" value="ECO:0007669"/>
    <property type="project" value="UniProtKB-KW"/>
</dbReference>
<evidence type="ECO:0000256" key="4">
    <source>
        <dbReference type="PIRSR" id="PIRSR000103-1"/>
    </source>
</evidence>
<dbReference type="PANTHER" id="PTHR43060:SF15">
    <property type="entry name" value="3-HYDROXYISOBUTYRATE DEHYDROGENASE-LIKE 1, MITOCHONDRIAL-RELATED"/>
    <property type="match status" value="1"/>
</dbReference>
<dbReference type="SUPFAM" id="SSF51735">
    <property type="entry name" value="NAD(P)-binding Rossmann-fold domains"/>
    <property type="match status" value="1"/>
</dbReference>
<dbReference type="InterPro" id="IPR015815">
    <property type="entry name" value="HIBADH-related"/>
</dbReference>
<dbReference type="InterPro" id="IPR029154">
    <property type="entry name" value="HIBADH-like_NADP-bd"/>
</dbReference>
<feature type="domain" description="3-hydroxyisobutyrate dehydrogenase-like NAD-binding" evidence="6">
    <location>
        <begin position="167"/>
        <end position="288"/>
    </location>
</feature>
<organism evidence="7 8">
    <name type="scientific">Effusibacillus dendaii</name>
    <dbReference type="NCBI Taxonomy" id="2743772"/>
    <lineage>
        <taxon>Bacteria</taxon>
        <taxon>Bacillati</taxon>
        <taxon>Bacillota</taxon>
        <taxon>Bacilli</taxon>
        <taxon>Bacillales</taxon>
        <taxon>Alicyclobacillaceae</taxon>
        <taxon>Effusibacillus</taxon>
    </lineage>
</organism>
<dbReference type="InterPro" id="IPR008927">
    <property type="entry name" value="6-PGluconate_DH-like_C_sf"/>
</dbReference>
<dbReference type="KEGG" id="eff:skT53_04790"/>
<evidence type="ECO:0000256" key="1">
    <source>
        <dbReference type="ARBA" id="ARBA00009080"/>
    </source>
</evidence>
<dbReference type="EMBL" id="AP023366">
    <property type="protein sequence ID" value="BCJ85494.1"/>
    <property type="molecule type" value="Genomic_DNA"/>
</dbReference>
<dbReference type="Proteomes" id="UP000593802">
    <property type="component" value="Chromosome"/>
</dbReference>
<dbReference type="PIRSF" id="PIRSF000103">
    <property type="entry name" value="HIBADH"/>
    <property type="match status" value="1"/>
</dbReference>
<evidence type="ECO:0000259" key="6">
    <source>
        <dbReference type="Pfam" id="PF14833"/>
    </source>
</evidence>
<dbReference type="RefSeq" id="WP_200759614.1">
    <property type="nucleotide sequence ID" value="NZ_AP023366.1"/>
</dbReference>
<evidence type="ECO:0000256" key="2">
    <source>
        <dbReference type="ARBA" id="ARBA00023002"/>
    </source>
</evidence>
<dbReference type="Pfam" id="PF14833">
    <property type="entry name" value="NAD_binding_11"/>
    <property type="match status" value="1"/>
</dbReference>
<keyword evidence="8" id="KW-1185">Reference proteome</keyword>
<keyword evidence="2" id="KW-0560">Oxidoreductase</keyword>
<evidence type="ECO:0000256" key="3">
    <source>
        <dbReference type="ARBA" id="ARBA00023027"/>
    </source>
</evidence>
<dbReference type="Gene3D" id="1.10.1040.10">
    <property type="entry name" value="N-(1-d-carboxylethyl)-l-norvaline Dehydrogenase, domain 2"/>
    <property type="match status" value="1"/>
</dbReference>
<dbReference type="InterPro" id="IPR036291">
    <property type="entry name" value="NAD(P)-bd_dom_sf"/>
</dbReference>
<proteinExistence type="inferred from homology"/>
<evidence type="ECO:0000313" key="7">
    <source>
        <dbReference type="EMBL" id="BCJ85494.1"/>
    </source>
</evidence>
<dbReference type="Pfam" id="PF03446">
    <property type="entry name" value="NAD_binding_2"/>
    <property type="match status" value="1"/>
</dbReference>
<dbReference type="Gene3D" id="3.40.50.720">
    <property type="entry name" value="NAD(P)-binding Rossmann-like Domain"/>
    <property type="match status" value="1"/>
</dbReference>
<dbReference type="PANTHER" id="PTHR43060">
    <property type="entry name" value="3-HYDROXYISOBUTYRATE DEHYDROGENASE-LIKE 1, MITOCHONDRIAL-RELATED"/>
    <property type="match status" value="1"/>
</dbReference>
<sequence length="303" mass="32454">MNRKRIGFIGLGVMGSRMTRRLLNAGYEVIVYNRTPEKMGPILQQGATAASDISSLAKQSDVICTCLSMPSDVKAVYEGPDGILANSRPQTVCIDFTTVGMDTSIDLANQAKAKQIDYLDAPVSGGPEGAEQGSLTIMVGGNKTAFEQVSQILNVLGQNIQYLGDSGLGSVAKLINQYLVAAHSLAASEAMVTGVALGLRAEQLYDILRTSYGDSRMLRRHMETYVLPRNFEPGGALKYVLKDVNLAIELFAKIGLQPRTGNSAVEVLNLAVEQGLADLDMSAIIQPLEKQCEVVVKKQSGNA</sequence>
<gene>
    <name evidence="7" type="primary">ykwC</name>
    <name evidence="7" type="ORF">skT53_04790</name>
</gene>
<dbReference type="InterPro" id="IPR013328">
    <property type="entry name" value="6PGD_dom2"/>
</dbReference>
<evidence type="ECO:0000313" key="8">
    <source>
        <dbReference type="Proteomes" id="UP000593802"/>
    </source>
</evidence>
<feature type="domain" description="6-phosphogluconate dehydrogenase NADP-binding" evidence="5">
    <location>
        <begin position="5"/>
        <end position="164"/>
    </location>
</feature>
<feature type="active site" evidence="4">
    <location>
        <position position="173"/>
    </location>
</feature>
<dbReference type="InterPro" id="IPR006115">
    <property type="entry name" value="6PGDH_NADP-bd"/>
</dbReference>
<keyword evidence="3" id="KW-0520">NAD</keyword>
<protein>
    <submittedName>
        <fullName evidence="7">Putative oxidoreductase YkwC</fullName>
    </submittedName>
</protein>
<evidence type="ECO:0000259" key="5">
    <source>
        <dbReference type="Pfam" id="PF03446"/>
    </source>
</evidence>
<dbReference type="GO" id="GO:0050661">
    <property type="term" value="F:NADP binding"/>
    <property type="evidence" value="ECO:0007669"/>
    <property type="project" value="InterPro"/>
</dbReference>